<evidence type="ECO:0000256" key="1">
    <source>
        <dbReference type="ARBA" id="ARBA00010926"/>
    </source>
</evidence>
<dbReference type="InterPro" id="IPR002044">
    <property type="entry name" value="CBM20"/>
</dbReference>
<feature type="domain" description="CBM20" evidence="3">
    <location>
        <begin position="143"/>
        <end position="224"/>
    </location>
</feature>
<accession>A0A117L231</accession>
<proteinExistence type="inferred from homology"/>
<dbReference type="InterPro" id="IPR013783">
    <property type="entry name" value="Ig-like_fold"/>
</dbReference>
<comment type="caution">
    <text evidence="4">The sequence shown here is derived from an EMBL/GenBank/DDBJ whole genome shotgun (WGS) entry which is preliminary data.</text>
</comment>
<evidence type="ECO:0000313" key="4">
    <source>
        <dbReference type="EMBL" id="KUK22331.1"/>
    </source>
</evidence>
<organism evidence="4 5">
    <name type="scientific">Thermotoga petrophila</name>
    <dbReference type="NCBI Taxonomy" id="93929"/>
    <lineage>
        <taxon>Bacteria</taxon>
        <taxon>Thermotogati</taxon>
        <taxon>Thermotogota</taxon>
        <taxon>Thermotogae</taxon>
        <taxon>Thermotogales</taxon>
        <taxon>Thermotogaceae</taxon>
        <taxon>Thermotoga</taxon>
    </lineage>
</organism>
<evidence type="ECO:0000259" key="3">
    <source>
        <dbReference type="SMART" id="SM01065"/>
    </source>
</evidence>
<feature type="domain" description="CBM20" evidence="3">
    <location>
        <begin position="24"/>
        <end position="105"/>
    </location>
</feature>
<feature type="compositionally biased region" description="Acidic residues" evidence="2">
    <location>
        <begin position="243"/>
        <end position="253"/>
    </location>
</feature>
<dbReference type="GO" id="GO:0005975">
    <property type="term" value="P:carbohydrate metabolic process"/>
    <property type="evidence" value="ECO:0007669"/>
    <property type="project" value="InterPro"/>
</dbReference>
<dbReference type="Pfam" id="PF02922">
    <property type="entry name" value="CBM_48"/>
    <property type="match status" value="1"/>
</dbReference>
<dbReference type="CDD" id="cd02859">
    <property type="entry name" value="E_set_AMPKbeta_like_N"/>
    <property type="match status" value="3"/>
</dbReference>
<sequence length="674" mass="76191">MKKLLILSVLLLSAFVFSDVFVENGKVIFTFEWEGAKVVYLAGTFNNWNPTALPMEEVEPGLWRAELELEPGTYQYKYVIDGTTWKEDPNAPGYVDDGFGGYNGIFTLVEKDGELFIVGPQKKEESKKYEPNPDREDTIFVEDGIVVLKYYNPEAEFVTIAGSFNNWNAEEIEMYPLEDGWWEGVLELGPGVYEYKFVVNGEEWVTDPNAFAFADDGFGGKNGVFEVYEENGELKVKSPIEETVQEETSEEAPEVAQQETAEAEPEEVEKSELKEGLSVEDGFVVFVVRKPEASEAYVAGSFNNWSTTANPMEREGNLWVARIKLNPGTYQYKYVFTIAGNQVWQEDPNAPSYVPDGFGGKNGAFMLSEEDGKLVIKPLEQKSESETPFFGKYFIDLTYKYATDTFLKSLESSHELTLGVKTDFLKATLNFKPEGSFLDSANIKVEKDGFEVFGHYKVASLVEGKPYEEWFAETGFGLGISFLSYKFTADVAFETNVEKERFLIGVSGENFGTYFGSNYLLGIEKIDLAGFLSFDLLGAKTTVWTGLIFAKPVLYFVNLEVDSDNFDVNYLYYEKTSSEDKGFLKASIDLFNLELYGDYNFNNKTYTVSAGYVFDDTYVLGLAYRYGDYDNFENDPDKITVFGELRNEFASAKLGVTYDAYKNIYLDFQGEVNF</sequence>
<comment type="similarity">
    <text evidence="1">Belongs to the 5'-AMP-activated protein kinase beta subunit family.</text>
</comment>
<dbReference type="Gene3D" id="2.60.40.10">
    <property type="entry name" value="Immunoglobulins"/>
    <property type="match status" value="3"/>
</dbReference>
<feature type="region of interest" description="Disordered" evidence="2">
    <location>
        <begin position="240"/>
        <end position="272"/>
    </location>
</feature>
<dbReference type="InterPro" id="IPR014756">
    <property type="entry name" value="Ig_E-set"/>
</dbReference>
<dbReference type="GO" id="GO:2001070">
    <property type="term" value="F:starch binding"/>
    <property type="evidence" value="ECO:0007669"/>
    <property type="project" value="InterPro"/>
</dbReference>
<evidence type="ECO:0000313" key="5">
    <source>
        <dbReference type="Proteomes" id="UP000058636"/>
    </source>
</evidence>
<gene>
    <name evidence="4" type="ORF">XD57_1569</name>
</gene>
<protein>
    <submittedName>
        <fullName evidence="4">Glycoside hydrolase, family 13 domain protein</fullName>
    </submittedName>
</protein>
<dbReference type="PANTHER" id="PTHR10343">
    <property type="entry name" value="5'-AMP-ACTIVATED PROTEIN KINASE , BETA SUBUNIT"/>
    <property type="match status" value="1"/>
</dbReference>
<dbReference type="PANTHER" id="PTHR10343:SF84">
    <property type="entry name" value="5'-AMP-ACTIVATED PROTEIN KINASE SUBUNIT BETA-1"/>
    <property type="match status" value="1"/>
</dbReference>
<dbReference type="PATRIC" id="fig|93930.3.peg.667"/>
<dbReference type="SMART" id="SM01065">
    <property type="entry name" value="CBM_2"/>
    <property type="match status" value="3"/>
</dbReference>
<reference evidence="4 5" key="1">
    <citation type="journal article" date="2015" name="MBio">
        <title>Genome-Resolved Metagenomic Analysis Reveals Roles for Candidate Phyla and Other Microbial Community Members in Biogeochemical Transformations in Oil Reservoirs.</title>
        <authorList>
            <person name="Hu P."/>
            <person name="Tom L."/>
            <person name="Singh A."/>
            <person name="Thomas B.C."/>
            <person name="Baker B.J."/>
            <person name="Piceno Y.M."/>
            <person name="Andersen G.L."/>
            <person name="Banfield J.F."/>
        </authorList>
    </citation>
    <scope>NUCLEOTIDE SEQUENCE [LARGE SCALE GENOMIC DNA]</scope>
    <source>
        <strain evidence="4">46_26</strain>
    </source>
</reference>
<keyword evidence="4" id="KW-0378">Hydrolase</keyword>
<dbReference type="EMBL" id="LGFG01000189">
    <property type="protein sequence ID" value="KUK22331.1"/>
    <property type="molecule type" value="Genomic_DNA"/>
</dbReference>
<dbReference type="InterPro" id="IPR032640">
    <property type="entry name" value="AMPK1_CBM"/>
</dbReference>
<dbReference type="InterPro" id="IPR050827">
    <property type="entry name" value="CRP1_MDG1_kinase"/>
</dbReference>
<dbReference type="AlphaFoldDB" id="A0A117L231"/>
<dbReference type="Pfam" id="PF16561">
    <property type="entry name" value="AMPK1_CBM"/>
    <property type="match status" value="2"/>
</dbReference>
<dbReference type="GO" id="GO:0004553">
    <property type="term" value="F:hydrolase activity, hydrolyzing O-glycosyl compounds"/>
    <property type="evidence" value="ECO:0007669"/>
    <property type="project" value="InterPro"/>
</dbReference>
<feature type="domain" description="CBM20" evidence="3">
    <location>
        <begin position="283"/>
        <end position="364"/>
    </location>
</feature>
<dbReference type="InterPro" id="IPR004193">
    <property type="entry name" value="Glyco_hydro_13_N"/>
</dbReference>
<name>A0A117L231_9THEM</name>
<dbReference type="SUPFAM" id="SSF81296">
    <property type="entry name" value="E set domains"/>
    <property type="match status" value="3"/>
</dbReference>
<dbReference type="Proteomes" id="UP000058636">
    <property type="component" value="Unassembled WGS sequence"/>
</dbReference>
<evidence type="ECO:0000256" key="2">
    <source>
        <dbReference type="SAM" id="MobiDB-lite"/>
    </source>
</evidence>